<dbReference type="OrthoDB" id="94039at2759"/>
<reference evidence="2 3" key="1">
    <citation type="journal article" date="2015" name="BMC Genomics">
        <title>Insights from the genome of Ophiocordyceps polyrhachis-furcata to pathogenicity and host specificity in insect fungi.</title>
        <authorList>
            <person name="Wichadakul D."/>
            <person name="Kobmoo N."/>
            <person name="Ingsriswang S."/>
            <person name="Tangphatsornruang S."/>
            <person name="Chantasingh D."/>
            <person name="Luangsa-ard J.J."/>
            <person name="Eurwilaichitr L."/>
        </authorList>
    </citation>
    <scope>NUCLEOTIDE SEQUENCE [LARGE SCALE GENOMIC DNA]</scope>
    <source>
        <strain evidence="2 3">BCC 54312</strain>
    </source>
</reference>
<sequence length="396" mass="45189">MPRTVHFNIQEHIISGCHVRQYPGLTSGRQEEDMRLHVKQYTPRNQPLESSDAVTLIAMQGIGFPKELYEPLWDHLHHHSRSHGYCIRSIWMADMAPQGISGILNEKNMSMDNSWEDHTRDVFHMINHFRNEMPRPLVGVGHSCGGLQMANLAHIHPRLFTTVILMDPAFLVNEKGEIIYPEKAIRDITHGKDLWRTRAEAAAFVEKTYPAWDQRVKRRMIQYGFRDLPTALYPELPPEADVADPPVTLTTTKHQMAMMLVRPCFDGLDHVDAKRRTNKSFHRPEVVPSAERMKTLRPPTLFLLGRHTNRRWLEAIRRTADATGLGVGGSGGKPEGRVREVMVRAGHAFPFTAVGETGLACSAWLGEEMGTDHLVLPLKWKEMFRPRDDEAARSRL</sequence>
<dbReference type="EMBL" id="LKCN02000028">
    <property type="protein sequence ID" value="RCI07468.1"/>
    <property type="molecule type" value="Genomic_DNA"/>
</dbReference>
<proteinExistence type="predicted"/>
<dbReference type="AlphaFoldDB" id="A0A367KZ72"/>
<dbReference type="SUPFAM" id="SSF53474">
    <property type="entry name" value="alpha/beta-Hydrolases"/>
    <property type="match status" value="1"/>
</dbReference>
<evidence type="ECO:0000313" key="3">
    <source>
        <dbReference type="Proteomes" id="UP000253664"/>
    </source>
</evidence>
<protein>
    <recommendedName>
        <fullName evidence="1">Serine aminopeptidase S33 domain-containing protein</fullName>
    </recommendedName>
</protein>
<evidence type="ECO:0000259" key="1">
    <source>
        <dbReference type="Pfam" id="PF12146"/>
    </source>
</evidence>
<gene>
    <name evidence="2" type="ORF">L249_4565</name>
</gene>
<organism evidence="2 3">
    <name type="scientific">Ophiocordyceps polyrhachis-furcata BCC 54312</name>
    <dbReference type="NCBI Taxonomy" id="1330021"/>
    <lineage>
        <taxon>Eukaryota</taxon>
        <taxon>Fungi</taxon>
        <taxon>Dikarya</taxon>
        <taxon>Ascomycota</taxon>
        <taxon>Pezizomycotina</taxon>
        <taxon>Sordariomycetes</taxon>
        <taxon>Hypocreomycetidae</taxon>
        <taxon>Hypocreales</taxon>
        <taxon>Ophiocordycipitaceae</taxon>
        <taxon>Ophiocordyceps</taxon>
    </lineage>
</organism>
<name>A0A367KZ72_9HYPO</name>
<dbReference type="STRING" id="1330021.A0A367KZ72"/>
<comment type="caution">
    <text evidence="2">The sequence shown here is derived from an EMBL/GenBank/DDBJ whole genome shotgun (WGS) entry which is preliminary data.</text>
</comment>
<feature type="domain" description="Serine aminopeptidase S33" evidence="1">
    <location>
        <begin position="113"/>
        <end position="176"/>
    </location>
</feature>
<accession>A0A367KZ72</accession>
<dbReference type="Proteomes" id="UP000253664">
    <property type="component" value="Unassembled WGS sequence"/>
</dbReference>
<evidence type="ECO:0000313" key="2">
    <source>
        <dbReference type="EMBL" id="RCI07468.1"/>
    </source>
</evidence>
<keyword evidence="3" id="KW-1185">Reference proteome</keyword>
<dbReference type="InterPro" id="IPR029058">
    <property type="entry name" value="AB_hydrolase_fold"/>
</dbReference>
<dbReference type="InterPro" id="IPR022742">
    <property type="entry name" value="Hydrolase_4"/>
</dbReference>
<dbReference type="Gene3D" id="3.40.50.1820">
    <property type="entry name" value="alpha/beta hydrolase"/>
    <property type="match status" value="1"/>
</dbReference>
<dbReference type="Pfam" id="PF12146">
    <property type="entry name" value="Hydrolase_4"/>
    <property type="match status" value="1"/>
</dbReference>